<evidence type="ECO:0000313" key="3">
    <source>
        <dbReference type="Proteomes" id="UP001589750"/>
    </source>
</evidence>
<evidence type="ECO:0000313" key="2">
    <source>
        <dbReference type="EMBL" id="MFB9315729.1"/>
    </source>
</evidence>
<dbReference type="PANTHER" id="PTHR12110">
    <property type="entry name" value="HYDROXYPYRUVATE ISOMERASE"/>
    <property type="match status" value="1"/>
</dbReference>
<reference evidence="2 3" key="1">
    <citation type="submission" date="2024-09" db="EMBL/GenBank/DDBJ databases">
        <authorList>
            <person name="Sun Q."/>
            <person name="Mori K."/>
        </authorList>
    </citation>
    <scope>NUCLEOTIDE SEQUENCE [LARGE SCALE GENOMIC DNA]</scope>
    <source>
        <strain evidence="2 3">JCM 9626</strain>
    </source>
</reference>
<proteinExistence type="predicted"/>
<dbReference type="RefSeq" id="WP_379142778.1">
    <property type="nucleotide sequence ID" value="NZ_JBHMDG010000046.1"/>
</dbReference>
<dbReference type="Proteomes" id="UP001589750">
    <property type="component" value="Unassembled WGS sequence"/>
</dbReference>
<comment type="caution">
    <text evidence="2">The sequence shown here is derived from an EMBL/GenBank/DDBJ whole genome shotgun (WGS) entry which is preliminary data.</text>
</comment>
<name>A0ABV5KJA7_9ACTN</name>
<dbReference type="GO" id="GO:0016853">
    <property type="term" value="F:isomerase activity"/>
    <property type="evidence" value="ECO:0007669"/>
    <property type="project" value="UniProtKB-KW"/>
</dbReference>
<accession>A0ABV5KJA7</accession>
<feature type="non-terminal residue" evidence="2">
    <location>
        <position position="1"/>
    </location>
</feature>
<dbReference type="Gene3D" id="3.20.20.150">
    <property type="entry name" value="Divalent-metal-dependent TIM barrel enzymes"/>
    <property type="match status" value="1"/>
</dbReference>
<protein>
    <submittedName>
        <fullName evidence="2">Sugar phosphate isomerase/epimerase family protein</fullName>
    </submittedName>
</protein>
<keyword evidence="2" id="KW-0413">Isomerase</keyword>
<dbReference type="SUPFAM" id="SSF51658">
    <property type="entry name" value="Xylose isomerase-like"/>
    <property type="match status" value="1"/>
</dbReference>
<keyword evidence="3" id="KW-1185">Reference proteome</keyword>
<dbReference type="InterPro" id="IPR013022">
    <property type="entry name" value="Xyl_isomerase-like_TIM-brl"/>
</dbReference>
<dbReference type="InterPro" id="IPR050312">
    <property type="entry name" value="IolE/XylAMocC-like"/>
</dbReference>
<evidence type="ECO:0000259" key="1">
    <source>
        <dbReference type="Pfam" id="PF01261"/>
    </source>
</evidence>
<dbReference type="InterPro" id="IPR036237">
    <property type="entry name" value="Xyl_isomerase-like_sf"/>
</dbReference>
<dbReference type="EMBL" id="JBHMDG010000046">
    <property type="protein sequence ID" value="MFB9315729.1"/>
    <property type="molecule type" value="Genomic_DNA"/>
</dbReference>
<organism evidence="2 3">
    <name type="scientific">Nocardioides plantarum</name>
    <dbReference type="NCBI Taxonomy" id="29299"/>
    <lineage>
        <taxon>Bacteria</taxon>
        <taxon>Bacillati</taxon>
        <taxon>Actinomycetota</taxon>
        <taxon>Actinomycetes</taxon>
        <taxon>Propionibacteriales</taxon>
        <taxon>Nocardioidaceae</taxon>
        <taxon>Nocardioides</taxon>
    </lineage>
</organism>
<sequence length="314" mass="33312">RRDRGGRRRPVAATRLAGGEPDMSVRLGYGLNGFAGHRLADACAVVSSLGYEGIGLTLDQPHLDPFGDLPSQIAHARRCLEANHLASVVETGSRYVLDPWHKHEPTLVSDDGRERRVDLLRRAVRIAHELGSEAVSCWSGTAPTGVGAAVLWRRVVNGLGPVLDDAADLGVTVCVEPEPGMFLSTLDEVLDLRARFGDPEHLQVTLDLGHLVCNEPRTPAETVHRAGPVLGNVQVDDMVRDVHEHLELGTGELDLDDVLGALVATGYTGLACVELPRHSHAAPAVAASTMVALRASLDRIGTPAAIPAAAGSAR</sequence>
<feature type="domain" description="Xylose isomerase-like TIM barrel" evidence="1">
    <location>
        <begin position="44"/>
        <end position="287"/>
    </location>
</feature>
<gene>
    <name evidence="2" type="ORF">ACFFRI_21980</name>
</gene>
<dbReference type="Pfam" id="PF01261">
    <property type="entry name" value="AP_endonuc_2"/>
    <property type="match status" value="1"/>
</dbReference>
<dbReference type="PANTHER" id="PTHR12110:SF52">
    <property type="entry name" value="XYLOSE ISOMERASE"/>
    <property type="match status" value="1"/>
</dbReference>